<evidence type="ECO:0000256" key="1">
    <source>
        <dbReference type="SAM" id="MobiDB-lite"/>
    </source>
</evidence>
<protein>
    <submittedName>
        <fullName evidence="2">17135_t:CDS:1</fullName>
    </submittedName>
</protein>
<accession>A0ABN7UYV7</accession>
<evidence type="ECO:0000313" key="3">
    <source>
        <dbReference type="Proteomes" id="UP000789901"/>
    </source>
</evidence>
<evidence type="ECO:0000313" key="2">
    <source>
        <dbReference type="EMBL" id="CAG8691359.1"/>
    </source>
</evidence>
<dbReference type="EMBL" id="CAJVQB010006775">
    <property type="protein sequence ID" value="CAG8691359.1"/>
    <property type="molecule type" value="Genomic_DNA"/>
</dbReference>
<proteinExistence type="predicted"/>
<comment type="caution">
    <text evidence="2">The sequence shown here is derived from an EMBL/GenBank/DDBJ whole genome shotgun (WGS) entry which is preliminary data.</text>
</comment>
<feature type="non-terminal residue" evidence="2">
    <location>
        <position position="1"/>
    </location>
</feature>
<name>A0ABN7UYV7_GIGMA</name>
<sequence length="101" mass="11699">SGVDPQIKAYIDNACQITLTMLLRRMEEMMNCQAKSQRLWNEQMQKVLDEHFSKLEQVSLTANEASTNNRRMTDKTQNTKQRSDPSDDMLTTSDEGRTITR</sequence>
<keyword evidence="3" id="KW-1185">Reference proteome</keyword>
<organism evidence="2 3">
    <name type="scientific">Gigaspora margarita</name>
    <dbReference type="NCBI Taxonomy" id="4874"/>
    <lineage>
        <taxon>Eukaryota</taxon>
        <taxon>Fungi</taxon>
        <taxon>Fungi incertae sedis</taxon>
        <taxon>Mucoromycota</taxon>
        <taxon>Glomeromycotina</taxon>
        <taxon>Glomeromycetes</taxon>
        <taxon>Diversisporales</taxon>
        <taxon>Gigasporaceae</taxon>
        <taxon>Gigaspora</taxon>
    </lineage>
</organism>
<feature type="compositionally biased region" description="Polar residues" evidence="1">
    <location>
        <begin position="60"/>
        <end position="80"/>
    </location>
</feature>
<feature type="region of interest" description="Disordered" evidence="1">
    <location>
        <begin position="60"/>
        <end position="101"/>
    </location>
</feature>
<dbReference type="Proteomes" id="UP000789901">
    <property type="component" value="Unassembled WGS sequence"/>
</dbReference>
<gene>
    <name evidence="2" type="ORF">GMARGA_LOCUS11537</name>
</gene>
<reference evidence="2 3" key="1">
    <citation type="submission" date="2021-06" db="EMBL/GenBank/DDBJ databases">
        <authorList>
            <person name="Kallberg Y."/>
            <person name="Tangrot J."/>
            <person name="Rosling A."/>
        </authorList>
    </citation>
    <scope>NUCLEOTIDE SEQUENCE [LARGE SCALE GENOMIC DNA]</scope>
    <source>
        <strain evidence="2 3">120-4 pot B 10/14</strain>
    </source>
</reference>